<name>A0A9J6G8T7_HAELO</name>
<dbReference type="Pfam" id="PF21788">
    <property type="entry name" value="TNP-like_GBD"/>
    <property type="match status" value="1"/>
</dbReference>
<comment type="caution">
    <text evidence="3">The sequence shown here is derived from an EMBL/GenBank/DDBJ whole genome shotgun (WGS) entry which is preliminary data.</text>
</comment>
<evidence type="ECO:0000259" key="2">
    <source>
        <dbReference type="Pfam" id="PF21789"/>
    </source>
</evidence>
<dbReference type="Proteomes" id="UP000821853">
    <property type="component" value="Chromosome 3"/>
</dbReference>
<evidence type="ECO:0008006" key="5">
    <source>
        <dbReference type="Google" id="ProtNLM"/>
    </source>
</evidence>
<dbReference type="InterPro" id="IPR048367">
    <property type="entry name" value="TNP-like_RNaseH_C"/>
</dbReference>
<sequence length="385" mass="43541">MQLELELFLFLDENNDSTLQSFLNRLCSSAKKQHKAPSRPTKAALFFSDFPHLIKNVRNGFVSKGYMTPSGHVHCGIIEVAWKADCEHVTLKAMPSITQAHIKPNSFEKMKVDLAFQLFGDQVIKGIFLHKEKINSVYRTVQPTEEFLLRFNRLIRVMTSRTSDTALRPKRGNQQFLEEFLNHLDAWEECTKTIGGGFLSESTAAGLRVTVKSTLDLLTYLSTTEGFKYLLTCRLSQDKLENFFGIIRLSAGCNDHPTVSQFLVTVNLMTFYNLAKSPRGGNCASGVVKALLSPASLKSTPPKNLLVSINDLLEKGRVDEAEEIIDSAVARNDHSSYTEKRSHSALTYYVHTTLLAMLPERLWRRIVALLVRLVCAQHKTRQQWM</sequence>
<dbReference type="InterPro" id="IPR048366">
    <property type="entry name" value="TNP-like_GBD"/>
</dbReference>
<feature type="domain" description="Transposable element P transposase-like RNase H C-terminal" evidence="2">
    <location>
        <begin position="233"/>
        <end position="262"/>
    </location>
</feature>
<organism evidence="3 4">
    <name type="scientific">Haemaphysalis longicornis</name>
    <name type="common">Bush tick</name>
    <dbReference type="NCBI Taxonomy" id="44386"/>
    <lineage>
        <taxon>Eukaryota</taxon>
        <taxon>Metazoa</taxon>
        <taxon>Ecdysozoa</taxon>
        <taxon>Arthropoda</taxon>
        <taxon>Chelicerata</taxon>
        <taxon>Arachnida</taxon>
        <taxon>Acari</taxon>
        <taxon>Parasitiformes</taxon>
        <taxon>Ixodida</taxon>
        <taxon>Ixodoidea</taxon>
        <taxon>Ixodidae</taxon>
        <taxon>Haemaphysalinae</taxon>
        <taxon>Haemaphysalis</taxon>
    </lineage>
</organism>
<dbReference type="VEuPathDB" id="VectorBase:HLOH_053770"/>
<proteinExistence type="predicted"/>
<reference evidence="3 4" key="1">
    <citation type="journal article" date="2020" name="Cell">
        <title>Large-Scale Comparative Analyses of Tick Genomes Elucidate Their Genetic Diversity and Vector Capacities.</title>
        <authorList>
            <consortium name="Tick Genome and Microbiome Consortium (TIGMIC)"/>
            <person name="Jia N."/>
            <person name="Wang J."/>
            <person name="Shi W."/>
            <person name="Du L."/>
            <person name="Sun Y."/>
            <person name="Zhan W."/>
            <person name="Jiang J.F."/>
            <person name="Wang Q."/>
            <person name="Zhang B."/>
            <person name="Ji P."/>
            <person name="Bell-Sakyi L."/>
            <person name="Cui X.M."/>
            <person name="Yuan T.T."/>
            <person name="Jiang B.G."/>
            <person name="Yang W.F."/>
            <person name="Lam T.T."/>
            <person name="Chang Q.C."/>
            <person name="Ding S.J."/>
            <person name="Wang X.J."/>
            <person name="Zhu J.G."/>
            <person name="Ruan X.D."/>
            <person name="Zhao L."/>
            <person name="Wei J.T."/>
            <person name="Ye R.Z."/>
            <person name="Que T.C."/>
            <person name="Du C.H."/>
            <person name="Zhou Y.H."/>
            <person name="Cheng J.X."/>
            <person name="Dai P.F."/>
            <person name="Guo W.B."/>
            <person name="Han X.H."/>
            <person name="Huang E.J."/>
            <person name="Li L.F."/>
            <person name="Wei W."/>
            <person name="Gao Y.C."/>
            <person name="Liu J.Z."/>
            <person name="Shao H.Z."/>
            <person name="Wang X."/>
            <person name="Wang C.C."/>
            <person name="Yang T.C."/>
            <person name="Huo Q.B."/>
            <person name="Li W."/>
            <person name="Chen H.Y."/>
            <person name="Chen S.E."/>
            <person name="Zhou L.G."/>
            <person name="Ni X.B."/>
            <person name="Tian J.H."/>
            <person name="Sheng Y."/>
            <person name="Liu T."/>
            <person name="Pan Y.S."/>
            <person name="Xia L.Y."/>
            <person name="Li J."/>
            <person name="Zhao F."/>
            <person name="Cao W.C."/>
        </authorList>
    </citation>
    <scope>NUCLEOTIDE SEQUENCE [LARGE SCALE GENOMIC DNA]</scope>
    <source>
        <strain evidence="3">HaeL-2018</strain>
    </source>
</reference>
<accession>A0A9J6G8T7</accession>
<keyword evidence="4" id="KW-1185">Reference proteome</keyword>
<evidence type="ECO:0000259" key="1">
    <source>
        <dbReference type="Pfam" id="PF21788"/>
    </source>
</evidence>
<protein>
    <recommendedName>
        <fullName evidence="5">Transposable element P transposase</fullName>
    </recommendedName>
</protein>
<dbReference type="Pfam" id="PF21789">
    <property type="entry name" value="TNP-like_RNaseH_C"/>
    <property type="match status" value="1"/>
</dbReference>
<feature type="domain" description="Transposable element P transposase-like GTP-binding insertion" evidence="1">
    <location>
        <begin position="52"/>
        <end position="162"/>
    </location>
</feature>
<dbReference type="AlphaFoldDB" id="A0A9J6G8T7"/>
<dbReference type="OrthoDB" id="6508418at2759"/>
<evidence type="ECO:0000313" key="3">
    <source>
        <dbReference type="EMBL" id="KAH9371287.1"/>
    </source>
</evidence>
<gene>
    <name evidence="3" type="ORF">HPB48_022529</name>
</gene>
<evidence type="ECO:0000313" key="4">
    <source>
        <dbReference type="Proteomes" id="UP000821853"/>
    </source>
</evidence>
<dbReference type="EMBL" id="JABSTR010000005">
    <property type="protein sequence ID" value="KAH9371287.1"/>
    <property type="molecule type" value="Genomic_DNA"/>
</dbReference>
<dbReference type="PANTHER" id="PTHR48257:SF1">
    <property type="match status" value="1"/>
</dbReference>
<dbReference type="PANTHER" id="PTHR48257">
    <property type="match status" value="1"/>
</dbReference>